<organism evidence="2 3">
    <name type="scientific">Lipomyces tetrasporus</name>
    <dbReference type="NCBI Taxonomy" id="54092"/>
    <lineage>
        <taxon>Eukaryota</taxon>
        <taxon>Fungi</taxon>
        <taxon>Dikarya</taxon>
        <taxon>Ascomycota</taxon>
        <taxon>Saccharomycotina</taxon>
        <taxon>Lipomycetes</taxon>
        <taxon>Lipomycetales</taxon>
        <taxon>Lipomycetaceae</taxon>
        <taxon>Lipomyces</taxon>
    </lineage>
</organism>
<dbReference type="GeneID" id="80882480"/>
<keyword evidence="3" id="KW-1185">Reference proteome</keyword>
<keyword evidence="1" id="KW-0732">Signal</keyword>
<accession>A0AAD7QTU0</accession>
<evidence type="ECO:0000256" key="1">
    <source>
        <dbReference type="SAM" id="SignalP"/>
    </source>
</evidence>
<sequence>MTAVCLFARILFAILDLTRSSQKTSISPARGFFADELPAMVRLRFADSVRGNGCCGSQPGGQGWGKWRPGDDSRFETRVGARDRASRACNTSSVVSII</sequence>
<evidence type="ECO:0008006" key="4">
    <source>
        <dbReference type="Google" id="ProtNLM"/>
    </source>
</evidence>
<dbReference type="RefSeq" id="XP_056044613.1">
    <property type="nucleotide sequence ID" value="XM_056187314.1"/>
</dbReference>
<dbReference type="EMBL" id="JARPMG010000004">
    <property type="protein sequence ID" value="KAJ8101163.1"/>
    <property type="molecule type" value="Genomic_DNA"/>
</dbReference>
<reference evidence="2" key="1">
    <citation type="submission" date="2023-03" db="EMBL/GenBank/DDBJ databases">
        <title>Near-Complete genome sequence of Lipomyces tetrasporous NRRL Y-64009, an oleaginous yeast capable of growing on lignocellulosic hydrolysates.</title>
        <authorList>
            <consortium name="Lawrence Berkeley National Laboratory"/>
            <person name="Jagtap S.S."/>
            <person name="Liu J.-J."/>
            <person name="Walukiewicz H.E."/>
            <person name="Pangilinan J."/>
            <person name="Lipzen A."/>
            <person name="Ahrendt S."/>
            <person name="Koriabine M."/>
            <person name="Cobaugh K."/>
            <person name="Salamov A."/>
            <person name="Yoshinaga Y."/>
            <person name="Ng V."/>
            <person name="Daum C."/>
            <person name="Grigoriev I.V."/>
            <person name="Slininger P.J."/>
            <person name="Dien B.S."/>
            <person name="Jin Y.-S."/>
            <person name="Rao C.V."/>
        </authorList>
    </citation>
    <scope>NUCLEOTIDE SEQUENCE</scope>
    <source>
        <strain evidence="2">NRRL Y-64009</strain>
    </source>
</reference>
<feature type="chain" id="PRO_5042137097" description="Secreted protein" evidence="1">
    <location>
        <begin position="21"/>
        <end position="98"/>
    </location>
</feature>
<gene>
    <name evidence="2" type="ORF">POJ06DRAFT_250635</name>
</gene>
<evidence type="ECO:0000313" key="3">
    <source>
        <dbReference type="Proteomes" id="UP001217417"/>
    </source>
</evidence>
<dbReference type="Proteomes" id="UP001217417">
    <property type="component" value="Unassembled WGS sequence"/>
</dbReference>
<protein>
    <recommendedName>
        <fullName evidence="4">Secreted protein</fullName>
    </recommendedName>
</protein>
<name>A0AAD7QTU0_9ASCO</name>
<feature type="signal peptide" evidence="1">
    <location>
        <begin position="1"/>
        <end position="20"/>
    </location>
</feature>
<dbReference type="AlphaFoldDB" id="A0AAD7QTU0"/>
<evidence type="ECO:0000313" key="2">
    <source>
        <dbReference type="EMBL" id="KAJ8101163.1"/>
    </source>
</evidence>
<comment type="caution">
    <text evidence="2">The sequence shown here is derived from an EMBL/GenBank/DDBJ whole genome shotgun (WGS) entry which is preliminary data.</text>
</comment>
<proteinExistence type="predicted"/>